<evidence type="ECO:0000256" key="12">
    <source>
        <dbReference type="SAM" id="Phobius"/>
    </source>
</evidence>
<comment type="caution">
    <text evidence="14">The sequence shown here is derived from an EMBL/GenBank/DDBJ whole genome shotgun (WGS) entry which is preliminary data.</text>
</comment>
<keyword evidence="5 12" id="KW-0812">Transmembrane</keyword>
<gene>
    <name evidence="14" type="ORF">NC661_01990</name>
</gene>
<dbReference type="Pfam" id="PF02163">
    <property type="entry name" value="Peptidase_M50"/>
    <property type="match status" value="1"/>
</dbReference>
<evidence type="ECO:0000256" key="9">
    <source>
        <dbReference type="ARBA" id="ARBA00022989"/>
    </source>
</evidence>
<keyword evidence="6" id="KW-0479">Metal-binding</keyword>
<feature type="transmembrane region" description="Helical" evidence="12">
    <location>
        <begin position="161"/>
        <end position="193"/>
    </location>
</feature>
<evidence type="ECO:0000256" key="3">
    <source>
        <dbReference type="ARBA" id="ARBA00007931"/>
    </source>
</evidence>
<dbReference type="RefSeq" id="WP_259871973.1">
    <property type="nucleotide sequence ID" value="NZ_JAOALK010000061.1"/>
</dbReference>
<dbReference type="InterPro" id="IPR008915">
    <property type="entry name" value="Peptidase_M50"/>
</dbReference>
<keyword evidence="7" id="KW-0378">Hydrolase</keyword>
<dbReference type="CDD" id="cd06161">
    <property type="entry name" value="S2P-M50_SpoIVFB"/>
    <property type="match status" value="1"/>
</dbReference>
<evidence type="ECO:0000256" key="7">
    <source>
        <dbReference type="ARBA" id="ARBA00022801"/>
    </source>
</evidence>
<dbReference type="GO" id="GO:0006508">
    <property type="term" value="P:proteolysis"/>
    <property type="evidence" value="ECO:0007669"/>
    <property type="project" value="UniProtKB-KW"/>
</dbReference>
<feature type="domain" description="Peptidase M50" evidence="13">
    <location>
        <begin position="34"/>
        <end position="105"/>
    </location>
</feature>
<evidence type="ECO:0000256" key="4">
    <source>
        <dbReference type="ARBA" id="ARBA00022670"/>
    </source>
</evidence>
<reference evidence="14" key="1">
    <citation type="submission" date="2022-06" db="EMBL/GenBank/DDBJ databases">
        <title>Aquibacillus sp. a new bacterium isolated from soil saline samples.</title>
        <authorList>
            <person name="Galisteo C."/>
            <person name="De La Haba R."/>
            <person name="Sanchez-Porro C."/>
            <person name="Ventosa A."/>
        </authorList>
    </citation>
    <scope>NUCLEOTIDE SEQUENCE</scope>
    <source>
        <strain evidence="14">JCM 12387</strain>
    </source>
</reference>
<dbReference type="GO" id="GO:0046872">
    <property type="term" value="F:metal ion binding"/>
    <property type="evidence" value="ECO:0007669"/>
    <property type="project" value="UniProtKB-KW"/>
</dbReference>
<keyword evidence="10" id="KW-0482">Metalloprotease</keyword>
<evidence type="ECO:0000256" key="1">
    <source>
        <dbReference type="ARBA" id="ARBA00001947"/>
    </source>
</evidence>
<evidence type="ECO:0000256" key="6">
    <source>
        <dbReference type="ARBA" id="ARBA00022723"/>
    </source>
</evidence>
<name>A0A9X3WKV8_9BACI</name>
<evidence type="ECO:0000313" key="15">
    <source>
        <dbReference type="Proteomes" id="UP001145072"/>
    </source>
</evidence>
<comment type="similarity">
    <text evidence="3">Belongs to the peptidase M50B family.</text>
</comment>
<proteinExistence type="inferred from homology"/>
<evidence type="ECO:0000256" key="10">
    <source>
        <dbReference type="ARBA" id="ARBA00023049"/>
    </source>
</evidence>
<dbReference type="GO" id="GO:0008237">
    <property type="term" value="F:metallopeptidase activity"/>
    <property type="evidence" value="ECO:0007669"/>
    <property type="project" value="UniProtKB-KW"/>
</dbReference>
<feature type="transmembrane region" description="Helical" evidence="12">
    <location>
        <begin position="126"/>
        <end position="149"/>
    </location>
</feature>
<keyword evidence="9 12" id="KW-1133">Transmembrane helix</keyword>
<evidence type="ECO:0000313" key="14">
    <source>
        <dbReference type="EMBL" id="MDC3419149.1"/>
    </source>
</evidence>
<dbReference type="AlphaFoldDB" id="A0A9X3WKV8"/>
<evidence type="ECO:0000259" key="13">
    <source>
        <dbReference type="Pfam" id="PF02163"/>
    </source>
</evidence>
<dbReference type="PANTHER" id="PTHR39188:SF3">
    <property type="entry name" value="STAGE IV SPORULATION PROTEIN FB"/>
    <property type="match status" value="1"/>
</dbReference>
<evidence type="ECO:0000256" key="11">
    <source>
        <dbReference type="ARBA" id="ARBA00023136"/>
    </source>
</evidence>
<dbReference type="GO" id="GO:0016020">
    <property type="term" value="C:membrane"/>
    <property type="evidence" value="ECO:0007669"/>
    <property type="project" value="UniProtKB-SubCell"/>
</dbReference>
<feature type="transmembrane region" description="Helical" evidence="12">
    <location>
        <begin position="16"/>
        <end position="42"/>
    </location>
</feature>
<feature type="transmembrane region" description="Helical" evidence="12">
    <location>
        <begin position="95"/>
        <end position="119"/>
    </location>
</feature>
<keyword evidence="15" id="KW-1185">Reference proteome</keyword>
<accession>A0A9X3WKV8</accession>
<keyword evidence="4" id="KW-0645">Protease</keyword>
<comment type="cofactor">
    <cofactor evidence="1">
        <name>Zn(2+)</name>
        <dbReference type="ChEBI" id="CHEBI:29105"/>
    </cofactor>
</comment>
<evidence type="ECO:0000256" key="5">
    <source>
        <dbReference type="ARBA" id="ARBA00022692"/>
    </source>
</evidence>
<organism evidence="14 15">
    <name type="scientific">Aquibacillus koreensis</name>
    <dbReference type="NCBI Taxonomy" id="279446"/>
    <lineage>
        <taxon>Bacteria</taxon>
        <taxon>Bacillati</taxon>
        <taxon>Bacillota</taxon>
        <taxon>Bacilli</taxon>
        <taxon>Bacillales</taxon>
        <taxon>Bacillaceae</taxon>
        <taxon>Aquibacillus</taxon>
    </lineage>
</organism>
<keyword evidence="11 12" id="KW-0472">Membrane</keyword>
<dbReference type="EMBL" id="JAMQJZ010000001">
    <property type="protein sequence ID" value="MDC3419149.1"/>
    <property type="molecule type" value="Genomic_DNA"/>
</dbReference>
<evidence type="ECO:0000256" key="8">
    <source>
        <dbReference type="ARBA" id="ARBA00022833"/>
    </source>
</evidence>
<evidence type="ECO:0000256" key="2">
    <source>
        <dbReference type="ARBA" id="ARBA00004141"/>
    </source>
</evidence>
<keyword evidence="8" id="KW-0862">Zinc</keyword>
<protein>
    <submittedName>
        <fullName evidence="14">M50 family metallopeptidase</fullName>
    </submittedName>
</protein>
<sequence>MTNVLRHLPPLYIHPILWFFILVSVFTGTFMELSIILLIVLIHECGHYFAAKYYEWRIRRINLWIFGGVMETDEHASKPMKQELIVTLAGPLQHIWIYGLLFVCAEYSLLPFAVIDLALKYNTTILLFNLLPIWPLDGGKILLLLYSSFLPYRRALGTMLISSSIICMFTLLLISMNFSFTLSAFLLIGFILWENRLEWKRRYYTFIRFLLKRHVDKPSPKKIRPIVVDPDTSLMRIFSLFRRNYRHRIHVKCNGKQPVLLDEEACLRAYFKLKQYQTTAGEMIGNRD</sequence>
<dbReference type="Proteomes" id="UP001145072">
    <property type="component" value="Unassembled WGS sequence"/>
</dbReference>
<dbReference type="PANTHER" id="PTHR39188">
    <property type="entry name" value="MEMBRANE-ASSOCIATED ZINC METALLOPROTEASE M50B"/>
    <property type="match status" value="1"/>
</dbReference>
<comment type="subcellular location">
    <subcellularLocation>
        <location evidence="2">Membrane</location>
        <topology evidence="2">Multi-pass membrane protein</topology>
    </subcellularLocation>
</comment>